<reference evidence="3 4" key="1">
    <citation type="submission" date="2024-02" db="EMBL/GenBank/DDBJ databases">
        <authorList>
            <person name="Vignale AGUSTIN F."/>
            <person name="Sosa J E."/>
            <person name="Modenutti C."/>
        </authorList>
    </citation>
    <scope>NUCLEOTIDE SEQUENCE [LARGE SCALE GENOMIC DNA]</scope>
</reference>
<dbReference type="Pfam" id="PF20431">
    <property type="entry name" value="E_motif"/>
    <property type="match status" value="1"/>
</dbReference>
<dbReference type="InterPro" id="IPR046960">
    <property type="entry name" value="PPR_At4g14850-like_plant"/>
</dbReference>
<evidence type="ECO:0000256" key="2">
    <source>
        <dbReference type="PROSITE-ProRule" id="PRU00708"/>
    </source>
</evidence>
<dbReference type="Pfam" id="PF13041">
    <property type="entry name" value="PPR_2"/>
    <property type="match status" value="2"/>
</dbReference>
<evidence type="ECO:0008006" key="5">
    <source>
        <dbReference type="Google" id="ProtNLM"/>
    </source>
</evidence>
<dbReference type="InterPro" id="IPR046848">
    <property type="entry name" value="E_motif"/>
</dbReference>
<accession>A0ABC8S669</accession>
<dbReference type="AlphaFoldDB" id="A0ABC8S669"/>
<evidence type="ECO:0000256" key="1">
    <source>
        <dbReference type="ARBA" id="ARBA00022737"/>
    </source>
</evidence>
<feature type="repeat" description="PPR" evidence="2">
    <location>
        <begin position="221"/>
        <end position="255"/>
    </location>
</feature>
<comment type="caution">
    <text evidence="3">The sequence shown here is derived from an EMBL/GenBank/DDBJ whole genome shotgun (WGS) entry which is preliminary data.</text>
</comment>
<dbReference type="Gene3D" id="1.25.40.10">
    <property type="entry name" value="Tetratricopeptide repeat domain"/>
    <property type="match status" value="4"/>
</dbReference>
<dbReference type="FunFam" id="1.25.40.10:FF:000470">
    <property type="entry name" value="Pentatricopeptide repeat-containing protein At5g66520"/>
    <property type="match status" value="1"/>
</dbReference>
<keyword evidence="4" id="KW-1185">Reference proteome</keyword>
<dbReference type="PANTHER" id="PTHR47926">
    <property type="entry name" value="PENTATRICOPEPTIDE REPEAT-CONTAINING PROTEIN"/>
    <property type="match status" value="1"/>
</dbReference>
<name>A0ABC8S669_9AQUA</name>
<evidence type="ECO:0000313" key="4">
    <source>
        <dbReference type="Proteomes" id="UP001642360"/>
    </source>
</evidence>
<keyword evidence="1" id="KW-0677">Repeat</keyword>
<sequence length="542" mass="60784">MSTCFSPPPVVSFTEMATSISELHQAHAHMLKTGLFHHPFAASRLITTAITNTNSDTLPYAQSIFTRIQHPNTYIYNTMIRAYANSPTPQLALLIFLQMLYDHRVAPDKYSFTFLLKACSTLRSVEEGRQVHGHVVKTGVGDDVFEIARSLLDNMPMRDVISWNAMLSAFAEMGLVDWARGLFDEMPDKNLESWNFMISGYVNDGLIDEARGIFDEMPMKNTVSWNAMITGYAHISRFCDVLRFFEAMQHAKVKPDNCTLVNVLSACANLGALSQGKWVHAYIDKNGIDVNGFLATALVDMYSKCGYIEKAFEVFNDTLRKDVSTWNSMITGLSIHGFGEHALQIFYDMVGDGFKPNEVSFVSVLSACSRTGLLNKGREMFDLMVHVYEIQPTIEHYGCMVDLLGRFGLIEEAEEIVKKMPVKEAPAVWESLLGSCRKHGDVVLAERIARRLLELDPQDSAGYVQLSNVHASMGRWYDVMEARRKMRAQGVTKEPGCSMIEVDGIVHEFLAGEGMISFEGNESLLPENMNHQSDTTLTELEL</sequence>
<dbReference type="InterPro" id="IPR002885">
    <property type="entry name" value="PPR_rpt"/>
</dbReference>
<dbReference type="EMBL" id="CAUOFW020002280">
    <property type="protein sequence ID" value="CAK9152645.1"/>
    <property type="molecule type" value="Genomic_DNA"/>
</dbReference>
<dbReference type="SUPFAM" id="SSF48452">
    <property type="entry name" value="TPR-like"/>
    <property type="match status" value="1"/>
</dbReference>
<evidence type="ECO:0000313" key="3">
    <source>
        <dbReference type="EMBL" id="CAK9152645.1"/>
    </source>
</evidence>
<dbReference type="PANTHER" id="PTHR47926:SF436">
    <property type="entry name" value="PENTATRICOPEPTIDE REPEAT-CONTAINING PROTEIN ELI1, CHLOROPLASTIC-LIKE ISOFORM X2"/>
    <property type="match status" value="1"/>
</dbReference>
<dbReference type="PROSITE" id="PS51375">
    <property type="entry name" value="PPR"/>
    <property type="match status" value="3"/>
</dbReference>
<dbReference type="NCBIfam" id="TIGR00756">
    <property type="entry name" value="PPR"/>
    <property type="match status" value="5"/>
</dbReference>
<dbReference type="InterPro" id="IPR011990">
    <property type="entry name" value="TPR-like_helical_dom_sf"/>
</dbReference>
<dbReference type="Proteomes" id="UP001642360">
    <property type="component" value="Unassembled WGS sequence"/>
</dbReference>
<feature type="repeat" description="PPR" evidence="2">
    <location>
        <begin position="159"/>
        <end position="193"/>
    </location>
</feature>
<dbReference type="FunFam" id="1.25.40.10:FF:001204">
    <property type="entry name" value="Pentatricopeptide (PPR) repeat protein-like"/>
    <property type="match status" value="1"/>
</dbReference>
<organism evidence="3 4">
    <name type="scientific">Ilex paraguariensis</name>
    <name type="common">yerba mate</name>
    <dbReference type="NCBI Taxonomy" id="185542"/>
    <lineage>
        <taxon>Eukaryota</taxon>
        <taxon>Viridiplantae</taxon>
        <taxon>Streptophyta</taxon>
        <taxon>Embryophyta</taxon>
        <taxon>Tracheophyta</taxon>
        <taxon>Spermatophyta</taxon>
        <taxon>Magnoliopsida</taxon>
        <taxon>eudicotyledons</taxon>
        <taxon>Gunneridae</taxon>
        <taxon>Pentapetalae</taxon>
        <taxon>asterids</taxon>
        <taxon>campanulids</taxon>
        <taxon>Aquifoliales</taxon>
        <taxon>Aquifoliaceae</taxon>
        <taxon>Ilex</taxon>
    </lineage>
</organism>
<protein>
    <recommendedName>
        <fullName evidence="5">Chlororespiratory reduction 4</fullName>
    </recommendedName>
</protein>
<proteinExistence type="predicted"/>
<dbReference type="Pfam" id="PF13812">
    <property type="entry name" value="PPR_3"/>
    <property type="match status" value="1"/>
</dbReference>
<dbReference type="Pfam" id="PF01535">
    <property type="entry name" value="PPR"/>
    <property type="match status" value="2"/>
</dbReference>
<dbReference type="FunFam" id="1.25.40.10:FF:000348">
    <property type="entry name" value="Pentatricopeptide repeat-containing protein chloroplastic"/>
    <property type="match status" value="1"/>
</dbReference>
<gene>
    <name evidence="3" type="ORF">ILEXP_LOCUS20870</name>
</gene>
<feature type="repeat" description="PPR" evidence="2">
    <location>
        <begin position="322"/>
        <end position="356"/>
    </location>
</feature>